<dbReference type="RefSeq" id="WP_078715694.1">
    <property type="nucleotide sequence ID" value="NZ_FUYC01000001.1"/>
</dbReference>
<gene>
    <name evidence="1" type="ORF">SAMN02745704_00102</name>
</gene>
<protein>
    <submittedName>
        <fullName evidence="1">Uncharacterized protein</fullName>
    </submittedName>
</protein>
<proteinExistence type="predicted"/>
<keyword evidence="2" id="KW-1185">Reference proteome</keyword>
<organism evidence="1 2">
    <name type="scientific">Paucidesulfovibrio gracilis DSM 16080</name>
    <dbReference type="NCBI Taxonomy" id="1121449"/>
    <lineage>
        <taxon>Bacteria</taxon>
        <taxon>Pseudomonadati</taxon>
        <taxon>Thermodesulfobacteriota</taxon>
        <taxon>Desulfovibrionia</taxon>
        <taxon>Desulfovibrionales</taxon>
        <taxon>Desulfovibrionaceae</taxon>
        <taxon>Paucidesulfovibrio</taxon>
    </lineage>
</organism>
<reference evidence="1 2" key="1">
    <citation type="submission" date="2017-02" db="EMBL/GenBank/DDBJ databases">
        <authorList>
            <person name="Peterson S.W."/>
        </authorList>
    </citation>
    <scope>NUCLEOTIDE SEQUENCE [LARGE SCALE GENOMIC DNA]</scope>
    <source>
        <strain evidence="1 2">DSM 16080</strain>
    </source>
</reference>
<dbReference type="Proteomes" id="UP000190027">
    <property type="component" value="Unassembled WGS sequence"/>
</dbReference>
<accession>A0A1T4W2E8</accession>
<dbReference type="EMBL" id="FUYC01000001">
    <property type="protein sequence ID" value="SKA71235.1"/>
    <property type="molecule type" value="Genomic_DNA"/>
</dbReference>
<sequence>MEFKLSDLIREIRISIDYLIHLPNTLNQLISDFQCESHSRKERVRKQKIIVELREVGKSLIQVYIAKNDIYSSFEDWRYSASVEDIEVVKEQISYIIVCLDDIESALVETSFNTVESVVKALNHIKVCKNAYGRLLKIPNSEYLDGSVADVAYQRVKELSDAGVTFVKELDSQRKLLDYTY</sequence>
<evidence type="ECO:0000313" key="1">
    <source>
        <dbReference type="EMBL" id="SKA71235.1"/>
    </source>
</evidence>
<dbReference type="AlphaFoldDB" id="A0A1T4W2E8"/>
<dbReference type="STRING" id="1121449.SAMN02745704_00102"/>
<name>A0A1T4W2E8_9BACT</name>
<evidence type="ECO:0000313" key="2">
    <source>
        <dbReference type="Proteomes" id="UP000190027"/>
    </source>
</evidence>